<comment type="caution">
    <text evidence="1">The sequence shown here is derived from an EMBL/GenBank/DDBJ whole genome shotgun (WGS) entry which is preliminary data.</text>
</comment>
<dbReference type="InterPro" id="IPR009267">
    <property type="entry name" value="NTP_transf_6"/>
</dbReference>
<dbReference type="EMBL" id="JAGKSP010000001">
    <property type="protein sequence ID" value="MBP3961313.1"/>
    <property type="molecule type" value="Genomic_DNA"/>
</dbReference>
<organism evidence="1 2">
    <name type="scientific">Paenibacillus lignilyticus</name>
    <dbReference type="NCBI Taxonomy" id="1172615"/>
    <lineage>
        <taxon>Bacteria</taxon>
        <taxon>Bacillati</taxon>
        <taxon>Bacillota</taxon>
        <taxon>Bacilli</taxon>
        <taxon>Bacillales</taxon>
        <taxon>Paenibacillaceae</taxon>
        <taxon>Paenibacillus</taxon>
    </lineage>
</organism>
<sequence>MDNEVELAEQLKRILRSNESFMHDLQIVASLQLPQCYIAAGYIRNMVWDHLHRYPYRAAHDDIDVVYFDPEHLDEEKDREIEHHLVSGTGNVKWSVKNQARMHIRNGNAPYLSTEDALMRWPETVTSIGAKLNDKGQLELCCPNGLSDLFRMQVRQSRYFEDRAYYLERIGRKAWRTLWPKLIVVE</sequence>
<proteinExistence type="predicted"/>
<evidence type="ECO:0000313" key="2">
    <source>
        <dbReference type="Proteomes" id="UP000673394"/>
    </source>
</evidence>
<dbReference type="PANTHER" id="PTHR39166:SF1">
    <property type="entry name" value="BLL1166 PROTEIN"/>
    <property type="match status" value="1"/>
</dbReference>
<gene>
    <name evidence="1" type="ORF">I8J30_01215</name>
</gene>
<reference evidence="1 2" key="1">
    <citation type="submission" date="2021-04" db="EMBL/GenBank/DDBJ databases">
        <title>Paenibacillus sp. DLE-14 whole genome sequence.</title>
        <authorList>
            <person name="Ham Y.J."/>
        </authorList>
    </citation>
    <scope>NUCLEOTIDE SEQUENCE [LARGE SCALE GENOMIC DNA]</scope>
    <source>
        <strain evidence="1 2">DLE-14</strain>
    </source>
</reference>
<protein>
    <submittedName>
        <fullName evidence="1">Nucleotidyltransferase family protein</fullName>
    </submittedName>
</protein>
<dbReference type="RefSeq" id="WP_210654693.1">
    <property type="nucleotide sequence ID" value="NZ_JAGKSP010000001.1"/>
</dbReference>
<dbReference type="Pfam" id="PF06042">
    <property type="entry name" value="NTP_transf_6"/>
    <property type="match status" value="1"/>
</dbReference>
<accession>A0ABS5C5P2</accession>
<keyword evidence="2" id="KW-1185">Reference proteome</keyword>
<dbReference type="Proteomes" id="UP000673394">
    <property type="component" value="Unassembled WGS sequence"/>
</dbReference>
<evidence type="ECO:0000313" key="1">
    <source>
        <dbReference type="EMBL" id="MBP3961313.1"/>
    </source>
</evidence>
<name>A0ABS5C5P2_9BACL</name>
<dbReference type="PANTHER" id="PTHR39166">
    <property type="entry name" value="BLL1166 PROTEIN"/>
    <property type="match status" value="1"/>
</dbReference>